<proteinExistence type="predicted"/>
<organism evidence="2 3">
    <name type="scientific">Penicillium thymicola</name>
    <dbReference type="NCBI Taxonomy" id="293382"/>
    <lineage>
        <taxon>Eukaryota</taxon>
        <taxon>Fungi</taxon>
        <taxon>Dikarya</taxon>
        <taxon>Ascomycota</taxon>
        <taxon>Pezizomycotina</taxon>
        <taxon>Eurotiomycetes</taxon>
        <taxon>Eurotiomycetidae</taxon>
        <taxon>Eurotiales</taxon>
        <taxon>Aspergillaceae</taxon>
        <taxon>Penicillium</taxon>
    </lineage>
</organism>
<evidence type="ECO:0000313" key="2">
    <source>
        <dbReference type="EMBL" id="KAJ9482299.1"/>
    </source>
</evidence>
<dbReference type="GO" id="GO:0016747">
    <property type="term" value="F:acyltransferase activity, transferring groups other than amino-acyl groups"/>
    <property type="evidence" value="ECO:0007669"/>
    <property type="project" value="InterPro"/>
</dbReference>
<dbReference type="InterPro" id="IPR016181">
    <property type="entry name" value="Acyl_CoA_acyltransferase"/>
</dbReference>
<dbReference type="PANTHER" id="PTHR43233">
    <property type="entry name" value="FAMILY N-ACETYLTRANSFERASE, PUTATIVE (AFU_ORTHOLOGUE AFUA_6G03350)-RELATED"/>
    <property type="match status" value="1"/>
</dbReference>
<dbReference type="PROSITE" id="PS51186">
    <property type="entry name" value="GNAT"/>
    <property type="match status" value="1"/>
</dbReference>
<dbReference type="PANTHER" id="PTHR43233:SF1">
    <property type="entry name" value="FAMILY N-ACETYLTRANSFERASE, PUTATIVE (AFU_ORTHOLOGUE AFUA_6G03350)-RELATED"/>
    <property type="match status" value="1"/>
</dbReference>
<dbReference type="InterPro" id="IPR053144">
    <property type="entry name" value="Acetyltransferase_Butenolide"/>
</dbReference>
<accession>A0AAI9T978</accession>
<reference evidence="2" key="2">
    <citation type="journal article" date="2016" name="Fungal Biol.">
        <title>Ochratoxin A production by Penicillium thymicola.</title>
        <authorList>
            <person name="Nguyen H.D.T."/>
            <person name="McMullin D.R."/>
            <person name="Ponomareva E."/>
            <person name="Riley R."/>
            <person name="Pomraning K.R."/>
            <person name="Baker S.E."/>
            <person name="Seifert K.A."/>
        </authorList>
    </citation>
    <scope>NUCLEOTIDE SEQUENCE</scope>
    <source>
        <strain evidence="2">DAOM 180753</strain>
    </source>
</reference>
<protein>
    <recommendedName>
        <fullName evidence="1">N-acetyltransferase domain-containing protein</fullName>
    </recommendedName>
</protein>
<dbReference type="Proteomes" id="UP001227192">
    <property type="component" value="Unassembled WGS sequence"/>
</dbReference>
<feature type="domain" description="N-acetyltransferase" evidence="1">
    <location>
        <begin position="1"/>
        <end position="94"/>
    </location>
</feature>
<dbReference type="Gene3D" id="3.40.630.30">
    <property type="match status" value="1"/>
</dbReference>
<dbReference type="EMBL" id="LACB01000581">
    <property type="protein sequence ID" value="KAJ9482299.1"/>
    <property type="molecule type" value="Genomic_DNA"/>
</dbReference>
<dbReference type="InterPro" id="IPR000182">
    <property type="entry name" value="GNAT_dom"/>
</dbReference>
<dbReference type="CDD" id="cd04301">
    <property type="entry name" value="NAT_SF"/>
    <property type="match status" value="1"/>
</dbReference>
<name>A0AAI9T978_PENTH</name>
<dbReference type="SUPFAM" id="SSF55729">
    <property type="entry name" value="Acyl-CoA N-acyltransferases (Nat)"/>
    <property type="match status" value="1"/>
</dbReference>
<comment type="caution">
    <text evidence="2">The sequence shown here is derived from an EMBL/GenBank/DDBJ whole genome shotgun (WGS) entry which is preliminary data.</text>
</comment>
<dbReference type="Pfam" id="PF00583">
    <property type="entry name" value="Acetyltransf_1"/>
    <property type="match status" value="1"/>
</dbReference>
<gene>
    <name evidence="2" type="ORF">VN97_g11137</name>
</gene>
<keyword evidence="3" id="KW-1185">Reference proteome</keyword>
<dbReference type="AlphaFoldDB" id="A0AAI9T978"/>
<sequence>MVTDGCTFVYMSDVYVLPEYQGNGLGKWLVACVAETFSKENMPHLRRVMLPTDDERMQAFYTKVFGVKVVGCEERKGIGRDCLCVRDRMRSPHYIRNGYSELMFGT</sequence>
<evidence type="ECO:0000313" key="3">
    <source>
        <dbReference type="Proteomes" id="UP001227192"/>
    </source>
</evidence>
<evidence type="ECO:0000259" key="1">
    <source>
        <dbReference type="PROSITE" id="PS51186"/>
    </source>
</evidence>
<reference evidence="2" key="1">
    <citation type="submission" date="2015-06" db="EMBL/GenBank/DDBJ databases">
        <authorList>
            <person name="Nguyen H."/>
        </authorList>
    </citation>
    <scope>NUCLEOTIDE SEQUENCE</scope>
    <source>
        <strain evidence="2">DAOM 180753</strain>
    </source>
</reference>